<reference evidence="1" key="1">
    <citation type="journal article" date="2022" name="bioRxiv">
        <title>Sequencing and chromosome-scale assembly of the giantPleurodeles waltlgenome.</title>
        <authorList>
            <person name="Brown T."/>
            <person name="Elewa A."/>
            <person name="Iarovenko S."/>
            <person name="Subramanian E."/>
            <person name="Araus A.J."/>
            <person name="Petzold A."/>
            <person name="Susuki M."/>
            <person name="Suzuki K.-i.T."/>
            <person name="Hayashi T."/>
            <person name="Toyoda A."/>
            <person name="Oliveira C."/>
            <person name="Osipova E."/>
            <person name="Leigh N.D."/>
            <person name="Simon A."/>
            <person name="Yun M.H."/>
        </authorList>
    </citation>
    <scope>NUCLEOTIDE SEQUENCE</scope>
    <source>
        <strain evidence="1">20211129_DDA</strain>
        <tissue evidence="1">Liver</tissue>
    </source>
</reference>
<proteinExistence type="predicted"/>
<organism evidence="1 2">
    <name type="scientific">Pleurodeles waltl</name>
    <name type="common">Iberian ribbed newt</name>
    <dbReference type="NCBI Taxonomy" id="8319"/>
    <lineage>
        <taxon>Eukaryota</taxon>
        <taxon>Metazoa</taxon>
        <taxon>Chordata</taxon>
        <taxon>Craniata</taxon>
        <taxon>Vertebrata</taxon>
        <taxon>Euteleostomi</taxon>
        <taxon>Amphibia</taxon>
        <taxon>Batrachia</taxon>
        <taxon>Caudata</taxon>
        <taxon>Salamandroidea</taxon>
        <taxon>Salamandridae</taxon>
        <taxon>Pleurodelinae</taxon>
        <taxon>Pleurodeles</taxon>
    </lineage>
</organism>
<comment type="caution">
    <text evidence="1">The sequence shown here is derived from an EMBL/GenBank/DDBJ whole genome shotgun (WGS) entry which is preliminary data.</text>
</comment>
<dbReference type="Proteomes" id="UP001066276">
    <property type="component" value="Chromosome 7"/>
</dbReference>
<protein>
    <submittedName>
        <fullName evidence="1">Uncharacterized protein</fullName>
    </submittedName>
</protein>
<gene>
    <name evidence="1" type="ORF">NDU88_001680</name>
</gene>
<evidence type="ECO:0000313" key="2">
    <source>
        <dbReference type="Proteomes" id="UP001066276"/>
    </source>
</evidence>
<name>A0AAV7P4M3_PLEWA</name>
<dbReference type="EMBL" id="JANPWB010000011">
    <property type="protein sequence ID" value="KAJ1123207.1"/>
    <property type="molecule type" value="Genomic_DNA"/>
</dbReference>
<dbReference type="AlphaFoldDB" id="A0AAV7P4M3"/>
<sequence length="116" mass="12834">MEMDTLAEMVLDKDTEVQEVETTGAVESGEKTNEKNPVLSVNLEVQKELGGKTPSVESPIIRVESQKEKKVQDKMQAKMMEEVAHTQKSSPIEGMIANLSEEVKKGFSCLKQAKPI</sequence>
<evidence type="ECO:0000313" key="1">
    <source>
        <dbReference type="EMBL" id="KAJ1123207.1"/>
    </source>
</evidence>
<keyword evidence="2" id="KW-1185">Reference proteome</keyword>
<accession>A0AAV7P4M3</accession>